<sequence>STLETASLTFSNAAVSGDPLYFPNFPNRMLNINVLDWGARPIIQNDIL</sequence>
<protein>
    <submittedName>
        <fullName evidence="1">Uncharacterized protein</fullName>
    </submittedName>
</protein>
<feature type="non-terminal residue" evidence="1">
    <location>
        <position position="1"/>
    </location>
</feature>
<comment type="caution">
    <text evidence="1">The sequence shown here is derived from an EMBL/GenBank/DDBJ whole genome shotgun (WGS) entry which is preliminary data.</text>
</comment>
<dbReference type="AlphaFoldDB" id="X1JY51"/>
<dbReference type="EMBL" id="BARV01000489">
    <property type="protein sequence ID" value="GAH99062.1"/>
    <property type="molecule type" value="Genomic_DNA"/>
</dbReference>
<organism evidence="1">
    <name type="scientific">marine sediment metagenome</name>
    <dbReference type="NCBI Taxonomy" id="412755"/>
    <lineage>
        <taxon>unclassified sequences</taxon>
        <taxon>metagenomes</taxon>
        <taxon>ecological metagenomes</taxon>
    </lineage>
</organism>
<reference evidence="1" key="1">
    <citation type="journal article" date="2014" name="Front. Microbiol.">
        <title>High frequency of phylogenetically diverse reductive dehalogenase-homologous genes in deep subseafloor sedimentary metagenomes.</title>
        <authorList>
            <person name="Kawai M."/>
            <person name="Futagami T."/>
            <person name="Toyoda A."/>
            <person name="Takaki Y."/>
            <person name="Nishi S."/>
            <person name="Hori S."/>
            <person name="Arai W."/>
            <person name="Tsubouchi T."/>
            <person name="Morono Y."/>
            <person name="Uchiyama I."/>
            <person name="Ito T."/>
            <person name="Fujiyama A."/>
            <person name="Inagaki F."/>
            <person name="Takami H."/>
        </authorList>
    </citation>
    <scope>NUCLEOTIDE SEQUENCE</scope>
    <source>
        <strain evidence="1">Expedition CK06-06</strain>
    </source>
</reference>
<accession>X1JY51</accession>
<name>X1JY51_9ZZZZ</name>
<proteinExistence type="predicted"/>
<evidence type="ECO:0000313" key="1">
    <source>
        <dbReference type="EMBL" id="GAH99062.1"/>
    </source>
</evidence>
<gene>
    <name evidence="1" type="ORF">S06H3_01834</name>
</gene>